<sequence length="258" mass="26113">MLVSLVHAGGSSTANSHTTRGPNRATFASSPITLTSSGNASGPALGTAKRQLVEMMTHSWPSPSVAGASSCTVTDVSAPGSTCPTCTARNIADGCASWAGEPDRNTSSVDQGHAVEPELSRRHVLVMVVPGVTSECGWTGSSTRRVARSCGGQVGVVETGATCAGGGVPALRFPLSTVDLTALFCSLAASGPLLATSADSATACALSSSWAFAVTGSSFLMALVPLAGRAREQQQALLRRAARHVPRTHASCDPRPGP</sequence>
<protein>
    <submittedName>
        <fullName evidence="2">Uncharacterized protein</fullName>
    </submittedName>
</protein>
<feature type="compositionally biased region" description="Polar residues" evidence="1">
    <location>
        <begin position="10"/>
        <end position="27"/>
    </location>
</feature>
<name>A0A1Y2HYJ6_9FUNG</name>
<keyword evidence="3" id="KW-1185">Reference proteome</keyword>
<accession>A0A1Y2HYJ6</accession>
<evidence type="ECO:0000313" key="2">
    <source>
        <dbReference type="EMBL" id="ORZ39687.1"/>
    </source>
</evidence>
<feature type="region of interest" description="Disordered" evidence="1">
    <location>
        <begin position="8"/>
        <end position="27"/>
    </location>
</feature>
<evidence type="ECO:0000313" key="3">
    <source>
        <dbReference type="Proteomes" id="UP000193411"/>
    </source>
</evidence>
<evidence type="ECO:0000256" key="1">
    <source>
        <dbReference type="SAM" id="MobiDB-lite"/>
    </source>
</evidence>
<dbReference type="EMBL" id="MCFL01000004">
    <property type="protein sequence ID" value="ORZ39687.1"/>
    <property type="molecule type" value="Genomic_DNA"/>
</dbReference>
<proteinExistence type="predicted"/>
<dbReference type="AlphaFoldDB" id="A0A1Y2HYJ6"/>
<gene>
    <name evidence="2" type="ORF">BCR44DRAFT_1213836</name>
</gene>
<reference evidence="2 3" key="1">
    <citation type="submission" date="2016-07" db="EMBL/GenBank/DDBJ databases">
        <title>Pervasive Adenine N6-methylation of Active Genes in Fungi.</title>
        <authorList>
            <consortium name="DOE Joint Genome Institute"/>
            <person name="Mondo S.J."/>
            <person name="Dannebaum R.O."/>
            <person name="Kuo R.C."/>
            <person name="Labutti K."/>
            <person name="Haridas S."/>
            <person name="Kuo A."/>
            <person name="Salamov A."/>
            <person name="Ahrendt S.R."/>
            <person name="Lipzen A."/>
            <person name="Sullivan W."/>
            <person name="Andreopoulos W.B."/>
            <person name="Clum A."/>
            <person name="Lindquist E."/>
            <person name="Daum C."/>
            <person name="Ramamoorthy G.K."/>
            <person name="Gryganskyi A."/>
            <person name="Culley D."/>
            <person name="Magnuson J.K."/>
            <person name="James T.Y."/>
            <person name="O'Malley M.A."/>
            <person name="Stajich J.E."/>
            <person name="Spatafora J.W."/>
            <person name="Visel A."/>
            <person name="Grigoriev I.V."/>
        </authorList>
    </citation>
    <scope>NUCLEOTIDE SEQUENCE [LARGE SCALE GENOMIC DNA]</scope>
    <source>
        <strain evidence="2 3">PL171</strain>
    </source>
</reference>
<comment type="caution">
    <text evidence="2">The sequence shown here is derived from an EMBL/GenBank/DDBJ whole genome shotgun (WGS) entry which is preliminary data.</text>
</comment>
<organism evidence="2 3">
    <name type="scientific">Catenaria anguillulae PL171</name>
    <dbReference type="NCBI Taxonomy" id="765915"/>
    <lineage>
        <taxon>Eukaryota</taxon>
        <taxon>Fungi</taxon>
        <taxon>Fungi incertae sedis</taxon>
        <taxon>Blastocladiomycota</taxon>
        <taxon>Blastocladiomycetes</taxon>
        <taxon>Blastocladiales</taxon>
        <taxon>Catenariaceae</taxon>
        <taxon>Catenaria</taxon>
    </lineage>
</organism>
<dbReference type="Proteomes" id="UP000193411">
    <property type="component" value="Unassembled WGS sequence"/>
</dbReference>